<keyword evidence="11" id="KW-0808">Transferase</keyword>
<keyword evidence="3 8" id="KW-1003">Cell membrane</keyword>
<evidence type="ECO:0000259" key="10">
    <source>
        <dbReference type="PROSITE" id="PS51105"/>
    </source>
</evidence>
<evidence type="ECO:0000256" key="7">
    <source>
        <dbReference type="ARBA" id="ARBA00023136"/>
    </source>
</evidence>
<dbReference type="InterPro" id="IPR003352">
    <property type="entry name" value="PTS_EIIC"/>
</dbReference>
<proteinExistence type="predicted"/>
<evidence type="ECO:0000256" key="4">
    <source>
        <dbReference type="ARBA" id="ARBA00022597"/>
    </source>
</evidence>
<comment type="caution">
    <text evidence="11">The sequence shown here is derived from an EMBL/GenBank/DDBJ whole genome shotgun (WGS) entry which is preliminary data.</text>
</comment>
<accession>A0A0R1KK76</accession>
<protein>
    <recommendedName>
        <fullName evidence="8">Permease IIC component</fullName>
    </recommendedName>
</protein>
<dbReference type="Proteomes" id="UP000051515">
    <property type="component" value="Unassembled WGS sequence"/>
</dbReference>
<dbReference type="InterPro" id="IPR051088">
    <property type="entry name" value="PTS_Sugar-EIIC/EIIB"/>
</dbReference>
<feature type="transmembrane region" description="Helical" evidence="9">
    <location>
        <begin position="178"/>
        <end position="201"/>
    </location>
</feature>
<dbReference type="Pfam" id="PF02378">
    <property type="entry name" value="PTS_EIIC"/>
    <property type="match status" value="1"/>
</dbReference>
<feature type="transmembrane region" description="Helical" evidence="9">
    <location>
        <begin position="288"/>
        <end position="306"/>
    </location>
</feature>
<dbReference type="STRING" id="1423788.FC78_GL001299"/>
<reference evidence="11 12" key="1">
    <citation type="journal article" date="2015" name="Genome Announc.">
        <title>Expanding the biotechnology potential of lactobacilli through comparative genomics of 213 strains and associated genera.</title>
        <authorList>
            <person name="Sun Z."/>
            <person name="Harris H.M."/>
            <person name="McCann A."/>
            <person name="Guo C."/>
            <person name="Argimon S."/>
            <person name="Zhang W."/>
            <person name="Yang X."/>
            <person name="Jeffery I.B."/>
            <person name="Cooney J.C."/>
            <person name="Kagawa T.F."/>
            <person name="Liu W."/>
            <person name="Song Y."/>
            <person name="Salvetti E."/>
            <person name="Wrobel A."/>
            <person name="Rasinkangas P."/>
            <person name="Parkhill J."/>
            <person name="Rea M.C."/>
            <person name="O'Sullivan O."/>
            <person name="Ritari J."/>
            <person name="Douillard F.P."/>
            <person name="Paul Ross R."/>
            <person name="Yang R."/>
            <person name="Briner A.E."/>
            <person name="Felis G.E."/>
            <person name="de Vos W.M."/>
            <person name="Barrangou R."/>
            <person name="Klaenhammer T.R."/>
            <person name="Caufield P.W."/>
            <person name="Cui Y."/>
            <person name="Zhang H."/>
            <person name="O'Toole P.W."/>
        </authorList>
    </citation>
    <scope>NUCLEOTIDE SEQUENCE [LARGE SCALE GENOMIC DNA]</scope>
    <source>
        <strain evidence="11 12">DSM 19674</strain>
    </source>
</reference>
<evidence type="ECO:0000256" key="3">
    <source>
        <dbReference type="ARBA" id="ARBA00022475"/>
    </source>
</evidence>
<keyword evidence="2 8" id="KW-0813">Transport</keyword>
<feature type="transmembrane region" description="Helical" evidence="9">
    <location>
        <begin position="341"/>
        <end position="366"/>
    </location>
</feature>
<evidence type="ECO:0000256" key="8">
    <source>
        <dbReference type="PIRNR" id="PIRNR006351"/>
    </source>
</evidence>
<gene>
    <name evidence="11" type="ORF">FC78_GL001299</name>
</gene>
<dbReference type="EMBL" id="AZDY01000035">
    <property type="protein sequence ID" value="KRK83717.1"/>
    <property type="molecule type" value="Genomic_DNA"/>
</dbReference>
<dbReference type="PATRIC" id="fig|1423788.3.peg.1334"/>
<dbReference type="GO" id="GO:0005886">
    <property type="term" value="C:plasma membrane"/>
    <property type="evidence" value="ECO:0007669"/>
    <property type="project" value="UniProtKB-SubCell"/>
</dbReference>
<dbReference type="InterPro" id="IPR004501">
    <property type="entry name" value="PTS_EIIC_3"/>
</dbReference>
<evidence type="ECO:0000256" key="9">
    <source>
        <dbReference type="SAM" id="Phobius"/>
    </source>
</evidence>
<dbReference type="OrthoDB" id="1550290at2"/>
<evidence type="ECO:0000256" key="2">
    <source>
        <dbReference type="ARBA" id="ARBA00022448"/>
    </source>
</evidence>
<dbReference type="GO" id="GO:0009401">
    <property type="term" value="P:phosphoenolpyruvate-dependent sugar phosphotransferase system"/>
    <property type="evidence" value="ECO:0007669"/>
    <property type="project" value="InterPro"/>
</dbReference>
<dbReference type="PANTHER" id="PTHR33989:SF4">
    <property type="entry name" value="PTS SYSTEM N,N'-DIACETYLCHITOBIOSE-SPECIFIC EIIC COMPONENT"/>
    <property type="match status" value="1"/>
</dbReference>
<evidence type="ECO:0000256" key="5">
    <source>
        <dbReference type="ARBA" id="ARBA00022692"/>
    </source>
</evidence>
<feature type="transmembrane region" description="Helical" evidence="9">
    <location>
        <begin position="139"/>
        <end position="157"/>
    </location>
</feature>
<feature type="transmembrane region" description="Helical" evidence="9">
    <location>
        <begin position="28"/>
        <end position="48"/>
    </location>
</feature>
<feature type="domain" description="PTS EIIC type-3" evidence="10">
    <location>
        <begin position="5"/>
        <end position="411"/>
    </location>
</feature>
<dbReference type="PIRSF" id="PIRSF006351">
    <property type="entry name" value="PTS_EIIC-Cellobiose"/>
    <property type="match status" value="1"/>
</dbReference>
<keyword evidence="6 9" id="KW-1133">Transmembrane helix</keyword>
<organism evidence="11 12">
    <name type="scientific">Companilactobacillus bobalius DSM 19674</name>
    <dbReference type="NCBI Taxonomy" id="1423788"/>
    <lineage>
        <taxon>Bacteria</taxon>
        <taxon>Bacillati</taxon>
        <taxon>Bacillota</taxon>
        <taxon>Bacilli</taxon>
        <taxon>Lactobacillales</taxon>
        <taxon>Lactobacillaceae</taxon>
        <taxon>Companilactobacillus</taxon>
        <taxon>Companilactobacillus bobalius</taxon>
    </lineage>
</organism>
<feature type="transmembrane region" description="Helical" evidence="9">
    <location>
        <begin position="221"/>
        <end position="241"/>
    </location>
</feature>
<evidence type="ECO:0000256" key="1">
    <source>
        <dbReference type="ARBA" id="ARBA00004651"/>
    </source>
</evidence>
<comment type="subcellular location">
    <subcellularLocation>
        <location evidence="1">Cell membrane</location>
        <topology evidence="1">Multi-pass membrane protein</topology>
    </subcellularLocation>
</comment>
<keyword evidence="4 8" id="KW-0762">Sugar transport</keyword>
<feature type="transmembrane region" description="Helical" evidence="9">
    <location>
        <begin position="394"/>
        <end position="412"/>
    </location>
</feature>
<comment type="function">
    <text evidence="8">The phosphoenolpyruvate-dependent sugar phosphotransferase system (PTS), a major carbohydrate active -transport system, catalyzes the phosphorylation of incoming sugar substrates concomitant with their translocation across the cell membrane.</text>
</comment>
<keyword evidence="12" id="KW-1185">Reference proteome</keyword>
<dbReference type="AlphaFoldDB" id="A0A0R1KK76"/>
<name>A0A0R1KK76_9LACO</name>
<dbReference type="PROSITE" id="PS51105">
    <property type="entry name" value="PTS_EIIC_TYPE_3"/>
    <property type="match status" value="1"/>
</dbReference>
<feature type="transmembrane region" description="Helical" evidence="9">
    <location>
        <begin position="99"/>
        <end position="119"/>
    </location>
</feature>
<dbReference type="RefSeq" id="WP_056951367.1">
    <property type="nucleotide sequence ID" value="NZ_AZDY01000035.1"/>
</dbReference>
<keyword evidence="5 9" id="KW-0812">Transmembrane</keyword>
<dbReference type="NCBIfam" id="TIGR00410">
    <property type="entry name" value="lacE"/>
    <property type="match status" value="1"/>
</dbReference>
<evidence type="ECO:0000313" key="12">
    <source>
        <dbReference type="Proteomes" id="UP000051515"/>
    </source>
</evidence>
<keyword evidence="7 8" id="KW-0472">Membrane</keyword>
<dbReference type="InterPro" id="IPR004796">
    <property type="entry name" value="PTS_IIC_cello"/>
</dbReference>
<dbReference type="GO" id="GO:1901264">
    <property type="term" value="P:carbohydrate derivative transport"/>
    <property type="evidence" value="ECO:0007669"/>
    <property type="project" value="TreeGrafter"/>
</dbReference>
<dbReference type="GO" id="GO:0008982">
    <property type="term" value="F:protein-N(PI)-phosphohistidine-sugar phosphotransferase activity"/>
    <property type="evidence" value="ECO:0007669"/>
    <property type="project" value="UniProtKB-UniRule"/>
</dbReference>
<evidence type="ECO:0000256" key="6">
    <source>
        <dbReference type="ARBA" id="ARBA00022989"/>
    </source>
</evidence>
<evidence type="ECO:0000313" key="11">
    <source>
        <dbReference type="EMBL" id="KRK83717.1"/>
    </source>
</evidence>
<sequence>MPKRIEAKLLPLADKLSNNVVLKSLRDGFLIVTPLILITSLFLLFGNFPIPGWTDFWIKIFGSQWTNWFDAATGSVFNFTGLLSCLGISYAYGKNRNLIPIHASMVSLVSFLILTPMTVRVSATSSISAVRTLYLGPNGIFLGMFTALISVELFRFAQNRNWTIKMPQGVPDMVNQSFEALLPSGFVILFFFLIRIIFSLTKLGTAYNFFYSLLQLPLKNVGNSIFSVLLYIFLASILWCLGINGPSVVNSVWSPIFFVLTQDNLKAFQSGHPLPHIYTEQFIEDFSTYGGGGSILSLILIMLIVGKSKRIKGLSRLTVIPSMFGIGEPFIYGLPVVLNPVIMIPFVITPVTNVLISSFCFSLHLVPYTNGVMLPWTTPPLISGWLTTGSWRGSVLQLFEIILGMIIYYPFVKILDRQYLSEEMGKLESHLINPQS</sequence>
<dbReference type="PANTHER" id="PTHR33989">
    <property type="match status" value="1"/>
</dbReference>
<feature type="transmembrane region" description="Helical" evidence="9">
    <location>
        <begin position="68"/>
        <end position="92"/>
    </location>
</feature>